<dbReference type="SUPFAM" id="SSF69318">
    <property type="entry name" value="Integrin alpha N-terminal domain"/>
    <property type="match status" value="1"/>
</dbReference>
<proteinExistence type="predicted"/>
<keyword evidence="2" id="KW-1185">Reference proteome</keyword>
<evidence type="ECO:0008006" key="3">
    <source>
        <dbReference type="Google" id="ProtNLM"/>
    </source>
</evidence>
<dbReference type="RefSeq" id="WP_069715676.1">
    <property type="nucleotide sequence ID" value="NZ_MJEH01000003.1"/>
</dbReference>
<dbReference type="InterPro" id="IPR028994">
    <property type="entry name" value="Integrin_alpha_N"/>
</dbReference>
<dbReference type="STRING" id="1305675.BFG57_08675"/>
<evidence type="ECO:0000313" key="2">
    <source>
        <dbReference type="Proteomes" id="UP000095209"/>
    </source>
</evidence>
<dbReference type="PROSITE" id="PS51257">
    <property type="entry name" value="PROKAR_LIPOPROTEIN"/>
    <property type="match status" value="1"/>
</dbReference>
<evidence type="ECO:0000313" key="1">
    <source>
        <dbReference type="EMBL" id="OEH94320.1"/>
    </source>
</evidence>
<comment type="caution">
    <text evidence="1">The sequence shown here is derived from an EMBL/GenBank/DDBJ whole genome shotgun (WGS) entry which is preliminary data.</text>
</comment>
<sequence>MFGRFMFITLLLVALTGCNIFESPSSMIQPPKLTHSQTELISAVDQLLPKGAIPISPTVQGSSQTISFANVNGSDEEEAIILYEIEEDYRMNRYGMVLQQSDNTWEKIAQFKIEGYEVAALQFVDLTGDGVDEVIVGSTINAGQNGLTIYQIENDDANALLHTSYAMYEVQDLNQNGINDLTVLQFEREVGGTLTLFENEESQLIERAKGELPASWISYGSMAVGSLTPNINGIILDGFVGAHSGVTEIYVLEGDNIINPFGEQEDFLIYNPSITESKDINNDGILEVVMMEAPKGYEDASYVATPYFDSYYQWDGKQDFIFQQKGYSNYAAHFSYMFPNSWDNVTIEIEETHFKFRDYSTDELLFDIQVIPIDTWKPKKNVYVLAETKTDIYITHVEDEDLQDNFILEDPY</sequence>
<accession>A0A1E5LJQ9</accession>
<organism evidence="1 2">
    <name type="scientific">Bacillus solimangrovi</name>
    <dbReference type="NCBI Taxonomy" id="1305675"/>
    <lineage>
        <taxon>Bacteria</taxon>
        <taxon>Bacillati</taxon>
        <taxon>Bacillota</taxon>
        <taxon>Bacilli</taxon>
        <taxon>Bacillales</taxon>
        <taxon>Bacillaceae</taxon>
        <taxon>Bacillus</taxon>
    </lineage>
</organism>
<gene>
    <name evidence="1" type="ORF">BFG57_08675</name>
</gene>
<dbReference type="Proteomes" id="UP000095209">
    <property type="component" value="Unassembled WGS sequence"/>
</dbReference>
<dbReference type="EMBL" id="MJEH01000003">
    <property type="protein sequence ID" value="OEH94320.1"/>
    <property type="molecule type" value="Genomic_DNA"/>
</dbReference>
<name>A0A1E5LJQ9_9BACI</name>
<dbReference type="OrthoDB" id="5637at2"/>
<dbReference type="AlphaFoldDB" id="A0A1E5LJQ9"/>
<protein>
    <recommendedName>
        <fullName evidence="3">VCBS repeat-containing protein</fullName>
    </recommendedName>
</protein>
<reference evidence="1 2" key="1">
    <citation type="submission" date="2016-08" db="EMBL/GenBank/DDBJ databases">
        <title>Genome of Bacillus solimangrovi GH2-4.</title>
        <authorList>
            <person name="Lim S."/>
            <person name="Kim B.-C."/>
        </authorList>
    </citation>
    <scope>NUCLEOTIDE SEQUENCE [LARGE SCALE GENOMIC DNA]</scope>
    <source>
        <strain evidence="1 2">GH2-4</strain>
    </source>
</reference>